<dbReference type="Pfam" id="PF12824">
    <property type="entry name" value="MRP-L20"/>
    <property type="match status" value="1"/>
</dbReference>
<dbReference type="GO" id="GO:0003735">
    <property type="term" value="F:structural constituent of ribosome"/>
    <property type="evidence" value="ECO:0007669"/>
    <property type="project" value="TreeGrafter"/>
</dbReference>
<keyword evidence="3" id="KW-1185">Reference proteome</keyword>
<dbReference type="OrthoDB" id="6021263at2759"/>
<evidence type="ECO:0000313" key="3">
    <source>
        <dbReference type="Proteomes" id="UP000094455"/>
    </source>
</evidence>
<dbReference type="RefSeq" id="XP_019018510.1">
    <property type="nucleotide sequence ID" value="XM_019163934.1"/>
</dbReference>
<dbReference type="EMBL" id="KV454002">
    <property type="protein sequence ID" value="ODQ47397.1"/>
    <property type="molecule type" value="Genomic_DNA"/>
</dbReference>
<dbReference type="STRING" id="763406.A0A1E3NMQ0"/>
<organism evidence="2 3">
    <name type="scientific">Pichia membranifaciens NRRL Y-2026</name>
    <dbReference type="NCBI Taxonomy" id="763406"/>
    <lineage>
        <taxon>Eukaryota</taxon>
        <taxon>Fungi</taxon>
        <taxon>Dikarya</taxon>
        <taxon>Ascomycota</taxon>
        <taxon>Saccharomycotina</taxon>
        <taxon>Pichiomycetes</taxon>
        <taxon>Pichiales</taxon>
        <taxon>Pichiaceae</taxon>
        <taxon>Pichia</taxon>
    </lineage>
</organism>
<dbReference type="InterPro" id="IPR024388">
    <property type="entry name" value="Ribosomal_mL58"/>
</dbReference>
<gene>
    <name evidence="2" type="ORF">PICMEDRAFT_71471</name>
</gene>
<feature type="region of interest" description="Disordered" evidence="1">
    <location>
        <begin position="151"/>
        <end position="170"/>
    </location>
</feature>
<dbReference type="PANTHER" id="PTHR28266">
    <property type="entry name" value="54S RIBOSOMAL PROTEIN L20, MITOCHONDRIAL"/>
    <property type="match status" value="1"/>
</dbReference>
<reference evidence="2 3" key="1">
    <citation type="journal article" date="2016" name="Proc. Natl. Acad. Sci. U.S.A.">
        <title>Comparative genomics of biotechnologically important yeasts.</title>
        <authorList>
            <person name="Riley R."/>
            <person name="Haridas S."/>
            <person name="Wolfe K.H."/>
            <person name="Lopes M.R."/>
            <person name="Hittinger C.T."/>
            <person name="Goeker M."/>
            <person name="Salamov A.A."/>
            <person name="Wisecaver J.H."/>
            <person name="Long T.M."/>
            <person name="Calvey C.H."/>
            <person name="Aerts A.L."/>
            <person name="Barry K.W."/>
            <person name="Choi C."/>
            <person name="Clum A."/>
            <person name="Coughlan A.Y."/>
            <person name="Deshpande S."/>
            <person name="Douglass A.P."/>
            <person name="Hanson S.J."/>
            <person name="Klenk H.-P."/>
            <person name="LaButti K.M."/>
            <person name="Lapidus A."/>
            <person name="Lindquist E.A."/>
            <person name="Lipzen A.M."/>
            <person name="Meier-Kolthoff J.P."/>
            <person name="Ohm R.A."/>
            <person name="Otillar R.P."/>
            <person name="Pangilinan J.L."/>
            <person name="Peng Y."/>
            <person name="Rokas A."/>
            <person name="Rosa C.A."/>
            <person name="Scheuner C."/>
            <person name="Sibirny A.A."/>
            <person name="Slot J.C."/>
            <person name="Stielow J.B."/>
            <person name="Sun H."/>
            <person name="Kurtzman C.P."/>
            <person name="Blackwell M."/>
            <person name="Grigoriev I.V."/>
            <person name="Jeffries T.W."/>
        </authorList>
    </citation>
    <scope>NUCLEOTIDE SEQUENCE [LARGE SCALE GENOMIC DNA]</scope>
    <source>
        <strain evidence="2 3">NRRL Y-2026</strain>
    </source>
</reference>
<name>A0A1E3NMQ0_9ASCO</name>
<dbReference type="GO" id="GO:0005762">
    <property type="term" value="C:mitochondrial large ribosomal subunit"/>
    <property type="evidence" value="ECO:0007669"/>
    <property type="project" value="TreeGrafter"/>
</dbReference>
<evidence type="ECO:0000313" key="2">
    <source>
        <dbReference type="EMBL" id="ODQ47397.1"/>
    </source>
</evidence>
<dbReference type="PANTHER" id="PTHR28266:SF1">
    <property type="entry name" value="LARGE RIBOSOMAL SUBUNIT PROTEIN ML58"/>
    <property type="match status" value="1"/>
</dbReference>
<accession>A0A1E3NMQ0</accession>
<proteinExistence type="predicted"/>
<protein>
    <submittedName>
        <fullName evidence="2">Uncharacterized protein</fullName>
    </submittedName>
</protein>
<dbReference type="AlphaFoldDB" id="A0A1E3NMQ0"/>
<sequence>MFQCRAALSKCKGFSVRFNSSSSSGIPKLGTTPNKFNAKSSAFNLRPELPEGLFFHPAPAAPNPEITPKAFLPKSDARAASDLYYPEQDSLVTANVAYMPVVSKASQPKNYKFDASIVEQLQTLRDQGVSRKQIREEFGVTDNFISLVTKPNAQTQQQQKKLLKRSARKWSAKTLKARRLKEVKKSHWERDL</sequence>
<feature type="compositionally biased region" description="Basic residues" evidence="1">
    <location>
        <begin position="161"/>
        <end position="170"/>
    </location>
</feature>
<dbReference type="Proteomes" id="UP000094455">
    <property type="component" value="Unassembled WGS sequence"/>
</dbReference>
<dbReference type="GeneID" id="30180621"/>
<evidence type="ECO:0000256" key="1">
    <source>
        <dbReference type="SAM" id="MobiDB-lite"/>
    </source>
</evidence>